<sequence>MVGMRETLLKDQEGFHILLELLINQELIRKLRLISANSARLKKTRRISLDCAKFLSISLGIVGFGKIGNSVPVAQVRV</sequence>
<dbReference type="EMBL" id="JAYMYQ010000005">
    <property type="protein sequence ID" value="KAK7328716.1"/>
    <property type="molecule type" value="Genomic_DNA"/>
</dbReference>
<name>A0AAN9QAY5_CANGL</name>
<comment type="caution">
    <text evidence="1">The sequence shown here is derived from an EMBL/GenBank/DDBJ whole genome shotgun (WGS) entry which is preliminary data.</text>
</comment>
<protein>
    <submittedName>
        <fullName evidence="1">Uncharacterized protein</fullName>
    </submittedName>
</protein>
<gene>
    <name evidence="1" type="ORF">VNO77_22833</name>
</gene>
<organism evidence="1 2">
    <name type="scientific">Canavalia gladiata</name>
    <name type="common">Sword bean</name>
    <name type="synonym">Dolichos gladiatus</name>
    <dbReference type="NCBI Taxonomy" id="3824"/>
    <lineage>
        <taxon>Eukaryota</taxon>
        <taxon>Viridiplantae</taxon>
        <taxon>Streptophyta</taxon>
        <taxon>Embryophyta</taxon>
        <taxon>Tracheophyta</taxon>
        <taxon>Spermatophyta</taxon>
        <taxon>Magnoliopsida</taxon>
        <taxon>eudicotyledons</taxon>
        <taxon>Gunneridae</taxon>
        <taxon>Pentapetalae</taxon>
        <taxon>rosids</taxon>
        <taxon>fabids</taxon>
        <taxon>Fabales</taxon>
        <taxon>Fabaceae</taxon>
        <taxon>Papilionoideae</taxon>
        <taxon>50 kb inversion clade</taxon>
        <taxon>NPAAA clade</taxon>
        <taxon>indigoferoid/millettioid clade</taxon>
        <taxon>Phaseoleae</taxon>
        <taxon>Canavalia</taxon>
    </lineage>
</organism>
<proteinExistence type="predicted"/>
<dbReference type="AlphaFoldDB" id="A0AAN9QAY5"/>
<keyword evidence="2" id="KW-1185">Reference proteome</keyword>
<dbReference type="Proteomes" id="UP001367508">
    <property type="component" value="Unassembled WGS sequence"/>
</dbReference>
<reference evidence="1 2" key="1">
    <citation type="submission" date="2024-01" db="EMBL/GenBank/DDBJ databases">
        <title>The genomes of 5 underutilized Papilionoideae crops provide insights into root nodulation and disease resistanc.</title>
        <authorList>
            <person name="Jiang F."/>
        </authorList>
    </citation>
    <scope>NUCLEOTIDE SEQUENCE [LARGE SCALE GENOMIC DNA]</scope>
    <source>
        <strain evidence="1">LVBAO_FW01</strain>
        <tissue evidence="1">Leaves</tissue>
    </source>
</reference>
<accession>A0AAN9QAY5</accession>
<evidence type="ECO:0000313" key="1">
    <source>
        <dbReference type="EMBL" id="KAK7328716.1"/>
    </source>
</evidence>
<evidence type="ECO:0000313" key="2">
    <source>
        <dbReference type="Proteomes" id="UP001367508"/>
    </source>
</evidence>